<dbReference type="SUPFAM" id="SSF53474">
    <property type="entry name" value="alpha/beta-Hydrolases"/>
    <property type="match status" value="1"/>
</dbReference>
<gene>
    <name evidence="3" type="ORF">Din_012684</name>
</gene>
<dbReference type="PANTHER" id="PTHR47346">
    <property type="entry name" value="HYDROLASES, ACTING ON ESTER BOND"/>
    <property type="match status" value="1"/>
</dbReference>
<feature type="transmembrane region" description="Helical" evidence="1">
    <location>
        <begin position="863"/>
        <end position="881"/>
    </location>
</feature>
<feature type="transmembrane region" description="Helical" evidence="1">
    <location>
        <begin position="989"/>
        <end position="1011"/>
    </location>
</feature>
<feature type="transmembrane region" description="Helical" evidence="1">
    <location>
        <begin position="1078"/>
        <end position="1095"/>
    </location>
</feature>
<dbReference type="Pfam" id="PF07819">
    <property type="entry name" value="PGAP1"/>
    <property type="match status" value="1"/>
</dbReference>
<evidence type="ECO:0000259" key="2">
    <source>
        <dbReference type="Pfam" id="PF07819"/>
    </source>
</evidence>
<evidence type="ECO:0000313" key="3">
    <source>
        <dbReference type="EMBL" id="MPA43243.1"/>
    </source>
</evidence>
<dbReference type="InterPro" id="IPR029058">
    <property type="entry name" value="AB_hydrolase_fold"/>
</dbReference>
<keyword evidence="1" id="KW-0378">Hydrolase</keyword>
<evidence type="ECO:0000256" key="1">
    <source>
        <dbReference type="RuleBase" id="RU365011"/>
    </source>
</evidence>
<feature type="transmembrane region" description="Helical" evidence="1">
    <location>
        <begin position="825"/>
        <end position="851"/>
    </location>
</feature>
<feature type="transmembrane region" description="Helical" evidence="1">
    <location>
        <begin position="780"/>
        <end position="805"/>
    </location>
</feature>
<comment type="function">
    <text evidence="1">Involved in inositol deacylation of GPI-anchored proteins which plays important roles in the quality control and ER-associated degradation of GPI-anchored proteins.</text>
</comment>
<dbReference type="GO" id="GO:0015031">
    <property type="term" value="P:protein transport"/>
    <property type="evidence" value="ECO:0007669"/>
    <property type="project" value="UniProtKB-KW"/>
</dbReference>
<keyword evidence="1" id="KW-0472">Membrane</keyword>
<sequence length="1116" mass="124192">MQNDFWCGVKANPTMQGFKAKFRVAALVIISIWIGLAALYGLVKPISNGCIMTYMYPTYIPISSPENVSSVKYGLYLYHEGWKKIDFNEHLKKLSGVPVLFIPGNGGSYKQVRSLAAESDRAYQGGPLERTFYQEASLTLEEGGANLDMAGYLLPNQYSHMLDWFAVDLEGEHSAMDGRILEEHTEYVVYAIHRILDQYKESRDARVREGAAISGNLPKSVILVGHSMGGFVARAAIVHPHLRNSAVETVLTLSSPHQSPPVALQPSLGHFYSHINHEWRKGYEVQNSGTGHYMSGPLLSHVVVVSITGGINDYQVRSKFESLDGIVPPTHGFMVSSTAIKNVWLSMEHQVILWCNQLVVQVSHTLLSLIDSETGQPFSDTRKRLEIFAKMLRSGIPQSFNWLMQSQSSQKSPRLPIQDGKDVAGSQLDTLSACPSNVRWNDDGLERDLYIQTATVTVLAMDGRRRWLDIQKLGSNGKSHFIFVTNLVPCYGVRIHLWPEKGKSASDLPVRKRVLEVTSKMVHIPSGPAPRQIEPGSQTEQAPPSAVFWLGPEDMLGFRFLTISIAPRPTVSGRPPPATSMAVGQFFNPEEGERDFSPQMLLLSTYFQKDIILKEDHPLALNLSFTISLGLLPVKLSLKTTGCGIKKSGLPVEESGELENGRLCKLRCFPPVALAWDTTSGLQIFPNLYSETIVVDSSPALWSSTRGSEKTTVLLLVDPHCSYKTSVALSVTAAASRFLLLYCSQIVGFSIAVVFFALMRQAHAWEFDQPIPSMLSAVELNLRMPLPFLFLAILPIVIALFLSFLMSQPFPPFISFITVSTVCYLFANGTLIILVLISQLVFYVAAIIHVFIKARWQGREGNFFFVFIHWFLDLSTGFLSFRVVRVLRVNPLLVTALAAISLVCFVHPALGLFILLSSHALCCHNALSSFLTASFRSHAQSKDSEQIAYGYDGGLNKHLPLDENCSSSPDSARSFGDTQLEIFHHRHGLLILHFLAALMFVPSLVAWLQRIGMGQSFPWFLDSALCIGVIVHGICDSKPEFNFFLFPFPGWEVRLSFAYLLAGYYSFLSGLALAPYRALYAMAAIGVISFAFRIIQRRYREKGDARVSIRKHSHRH</sequence>
<dbReference type="InterPro" id="IPR012908">
    <property type="entry name" value="PGAP1-ab_dom-like"/>
</dbReference>
<keyword evidence="1" id="KW-0653">Protein transport</keyword>
<dbReference type="Gene3D" id="3.40.50.1820">
    <property type="entry name" value="alpha/beta hydrolase"/>
    <property type="match status" value="1"/>
</dbReference>
<keyword evidence="1" id="KW-0812">Transmembrane</keyword>
<keyword evidence="1" id="KW-1133">Transmembrane helix</keyword>
<accession>A0A5B6ZJW4</accession>
<organism evidence="3">
    <name type="scientific">Davidia involucrata</name>
    <name type="common">Dove tree</name>
    <dbReference type="NCBI Taxonomy" id="16924"/>
    <lineage>
        <taxon>Eukaryota</taxon>
        <taxon>Viridiplantae</taxon>
        <taxon>Streptophyta</taxon>
        <taxon>Embryophyta</taxon>
        <taxon>Tracheophyta</taxon>
        <taxon>Spermatophyta</taxon>
        <taxon>Magnoliopsida</taxon>
        <taxon>eudicotyledons</taxon>
        <taxon>Gunneridae</taxon>
        <taxon>Pentapetalae</taxon>
        <taxon>asterids</taxon>
        <taxon>Cornales</taxon>
        <taxon>Nyssaceae</taxon>
        <taxon>Davidia</taxon>
    </lineage>
</organism>
<comment type="similarity">
    <text evidence="1">Belongs to the GPI inositol-deacylase family.</text>
</comment>
<feature type="transmembrane region" description="Helical" evidence="1">
    <location>
        <begin position="24"/>
        <end position="43"/>
    </location>
</feature>
<keyword evidence="1" id="KW-0813">Transport</keyword>
<dbReference type="EC" id="3.1.-.-" evidence="1"/>
<keyword evidence="1" id="KW-0256">Endoplasmic reticulum</keyword>
<reference evidence="3" key="1">
    <citation type="submission" date="2019-08" db="EMBL/GenBank/DDBJ databases">
        <title>Reference gene set and small RNA set construction with multiple tissues from Davidia involucrata Baill.</title>
        <authorList>
            <person name="Yang H."/>
            <person name="Zhou C."/>
            <person name="Li G."/>
            <person name="Wang J."/>
            <person name="Gao P."/>
            <person name="Wang M."/>
            <person name="Wang R."/>
            <person name="Zhao Y."/>
        </authorList>
    </citation>
    <scope>NUCLEOTIDE SEQUENCE</scope>
    <source>
        <tissue evidence="3">Mixed with DoveR01_LX</tissue>
    </source>
</reference>
<name>A0A5B6ZJW4_DAVIN</name>
<feature type="domain" description="GPI inositol-deacylase PGAP1-like alpha/beta" evidence="2">
    <location>
        <begin position="94"/>
        <end position="368"/>
    </location>
</feature>
<comment type="subcellular location">
    <subcellularLocation>
        <location evidence="1">Endoplasmic reticulum membrane</location>
    </subcellularLocation>
</comment>
<feature type="transmembrane region" description="Helical" evidence="1">
    <location>
        <begin position="893"/>
        <end position="916"/>
    </location>
</feature>
<dbReference type="AlphaFoldDB" id="A0A5B6ZJW4"/>
<feature type="transmembrane region" description="Helical" evidence="1">
    <location>
        <begin position="739"/>
        <end position="759"/>
    </location>
</feature>
<dbReference type="EMBL" id="GHES01012684">
    <property type="protein sequence ID" value="MPA43243.1"/>
    <property type="molecule type" value="Transcribed_RNA"/>
</dbReference>
<dbReference type="GO" id="GO:0016788">
    <property type="term" value="F:hydrolase activity, acting on ester bonds"/>
    <property type="evidence" value="ECO:0007669"/>
    <property type="project" value="InterPro"/>
</dbReference>
<protein>
    <recommendedName>
        <fullName evidence="1">GPI inositol-deacylase</fullName>
        <ecNumber evidence="1">3.1.-.-</ecNumber>
    </recommendedName>
</protein>
<dbReference type="PANTHER" id="PTHR47346:SF1">
    <property type="entry name" value="GPI INOSITOL-DEACYLASE"/>
    <property type="match status" value="1"/>
</dbReference>
<dbReference type="GO" id="GO:0005789">
    <property type="term" value="C:endoplasmic reticulum membrane"/>
    <property type="evidence" value="ECO:0007669"/>
    <property type="project" value="UniProtKB-SubCell"/>
</dbReference>
<proteinExistence type="inferred from homology"/>